<evidence type="ECO:0000256" key="3">
    <source>
        <dbReference type="ARBA" id="ARBA00023136"/>
    </source>
</evidence>
<dbReference type="OrthoDB" id="8954237at2759"/>
<dbReference type="GO" id="GO:0016020">
    <property type="term" value="C:membrane"/>
    <property type="evidence" value="ECO:0007669"/>
    <property type="project" value="UniProtKB-SubCell"/>
</dbReference>
<dbReference type="Proteomes" id="UP000824540">
    <property type="component" value="Unassembled WGS sequence"/>
</dbReference>
<dbReference type="PANTHER" id="PTHR12080">
    <property type="entry name" value="SIGNALING LYMPHOCYTIC ACTIVATION MOLECULE"/>
    <property type="match status" value="1"/>
</dbReference>
<keyword evidence="3" id="KW-0472">Membrane</keyword>
<sequence>MDWSCYFLLFVCKTQYVVSAKDSEATIHGSLGTHVLFPNISADMKNISDVTLRKNSIYLFKWKKKQVNQSYEDRLTCFENKTLKLDALEERDAGRYEVEWFDMEGRSVQKAVINVILTFPRPVIKYTCQPDGKAQYSCSVNSAIQTLWILNGTSLEESVLDKNELVLDSFTGELFCALKENLEQNVSVTFTCTVLAVPAEVLQTPEVTDLDEFPPPPPSVLEEAYCNDVNKPQGMSTFV</sequence>
<reference evidence="6" key="1">
    <citation type="thesis" date="2021" institute="BYU ScholarsArchive" country="Provo, UT, USA">
        <title>Applications of and Algorithms for Genome Assembly and Genomic Analyses with an Emphasis on Marine Teleosts.</title>
        <authorList>
            <person name="Pickett B.D."/>
        </authorList>
    </citation>
    <scope>NUCLEOTIDE SEQUENCE</scope>
    <source>
        <strain evidence="6">HI-2016</strain>
    </source>
</reference>
<feature type="signal peptide" evidence="5">
    <location>
        <begin position="1"/>
        <end position="19"/>
    </location>
</feature>
<gene>
    <name evidence="6" type="ORF">JZ751_007024</name>
</gene>
<dbReference type="Gene3D" id="2.60.40.10">
    <property type="entry name" value="Immunoglobulins"/>
    <property type="match status" value="1"/>
</dbReference>
<keyword evidence="7" id="KW-1185">Reference proteome</keyword>
<dbReference type="EMBL" id="JAFBMS010000015">
    <property type="protein sequence ID" value="KAG9346710.1"/>
    <property type="molecule type" value="Genomic_DNA"/>
</dbReference>
<evidence type="ECO:0000256" key="4">
    <source>
        <dbReference type="ARBA" id="ARBA00023180"/>
    </source>
</evidence>
<evidence type="ECO:0000313" key="7">
    <source>
        <dbReference type="Proteomes" id="UP000824540"/>
    </source>
</evidence>
<proteinExistence type="predicted"/>
<protein>
    <recommendedName>
        <fullName evidence="8">Ig-like domain-containing protein</fullName>
    </recommendedName>
</protein>
<evidence type="ECO:0000256" key="5">
    <source>
        <dbReference type="SAM" id="SignalP"/>
    </source>
</evidence>
<dbReference type="InterPro" id="IPR015631">
    <property type="entry name" value="CD2/SLAM_rcpt"/>
</dbReference>
<name>A0A8T2P4H0_9TELE</name>
<evidence type="ECO:0000313" key="6">
    <source>
        <dbReference type="EMBL" id="KAG9346710.1"/>
    </source>
</evidence>
<evidence type="ECO:0000256" key="1">
    <source>
        <dbReference type="ARBA" id="ARBA00004370"/>
    </source>
</evidence>
<comment type="caution">
    <text evidence="6">The sequence shown here is derived from an EMBL/GenBank/DDBJ whole genome shotgun (WGS) entry which is preliminary data.</text>
</comment>
<organism evidence="6 7">
    <name type="scientific">Albula glossodonta</name>
    <name type="common">roundjaw bonefish</name>
    <dbReference type="NCBI Taxonomy" id="121402"/>
    <lineage>
        <taxon>Eukaryota</taxon>
        <taxon>Metazoa</taxon>
        <taxon>Chordata</taxon>
        <taxon>Craniata</taxon>
        <taxon>Vertebrata</taxon>
        <taxon>Euteleostomi</taxon>
        <taxon>Actinopterygii</taxon>
        <taxon>Neopterygii</taxon>
        <taxon>Teleostei</taxon>
        <taxon>Albuliformes</taxon>
        <taxon>Albulidae</taxon>
        <taxon>Albula</taxon>
    </lineage>
</organism>
<feature type="chain" id="PRO_5035749802" description="Ig-like domain-containing protein" evidence="5">
    <location>
        <begin position="20"/>
        <end position="239"/>
    </location>
</feature>
<accession>A0A8T2P4H0</accession>
<dbReference type="InterPro" id="IPR013783">
    <property type="entry name" value="Ig-like_fold"/>
</dbReference>
<dbReference type="PANTHER" id="PTHR12080:SF134">
    <property type="entry name" value="CD48 ANTIGEN"/>
    <property type="match status" value="1"/>
</dbReference>
<evidence type="ECO:0000256" key="2">
    <source>
        <dbReference type="ARBA" id="ARBA00022729"/>
    </source>
</evidence>
<keyword evidence="2 5" id="KW-0732">Signal</keyword>
<dbReference type="SUPFAM" id="SSF48726">
    <property type="entry name" value="Immunoglobulin"/>
    <property type="match status" value="1"/>
</dbReference>
<comment type="subcellular location">
    <subcellularLocation>
        <location evidence="1">Membrane</location>
    </subcellularLocation>
</comment>
<dbReference type="InterPro" id="IPR036179">
    <property type="entry name" value="Ig-like_dom_sf"/>
</dbReference>
<keyword evidence="4" id="KW-0325">Glycoprotein</keyword>
<dbReference type="AlphaFoldDB" id="A0A8T2P4H0"/>
<evidence type="ECO:0008006" key="8">
    <source>
        <dbReference type="Google" id="ProtNLM"/>
    </source>
</evidence>